<dbReference type="PANTHER" id="PTHR34047">
    <property type="entry name" value="NUCLEAR INTRON MATURASE 1, MITOCHONDRIAL-RELATED"/>
    <property type="match status" value="1"/>
</dbReference>
<dbReference type="PANTHER" id="PTHR34047:SF8">
    <property type="entry name" value="PROTEIN YKFC"/>
    <property type="match status" value="1"/>
</dbReference>
<dbReference type="EMBL" id="PEVC01000028">
    <property type="protein sequence ID" value="PIV01192.1"/>
    <property type="molecule type" value="Genomic_DNA"/>
</dbReference>
<dbReference type="InterPro" id="IPR000477">
    <property type="entry name" value="RT_dom"/>
</dbReference>
<comment type="caution">
    <text evidence="2">The sequence shown here is derived from an EMBL/GenBank/DDBJ whole genome shotgun (WGS) entry which is preliminary data.</text>
</comment>
<dbReference type="PROSITE" id="PS50878">
    <property type="entry name" value="RT_POL"/>
    <property type="match status" value="1"/>
</dbReference>
<reference evidence="3" key="1">
    <citation type="submission" date="2017-09" db="EMBL/GenBank/DDBJ databases">
        <title>Depth-based differentiation of microbial function through sediment-hosted aquifers and enrichment of novel symbionts in the deep terrestrial subsurface.</title>
        <authorList>
            <person name="Probst A.J."/>
            <person name="Ladd B."/>
            <person name="Jarett J.K."/>
            <person name="Geller-Mcgrath D.E."/>
            <person name="Sieber C.M.K."/>
            <person name="Emerson J.B."/>
            <person name="Anantharaman K."/>
            <person name="Thomas B.C."/>
            <person name="Malmstrom R."/>
            <person name="Stieglmeier M."/>
            <person name="Klingl A."/>
            <person name="Woyke T."/>
            <person name="Ryan C.M."/>
            <person name="Banfield J.F."/>
        </authorList>
    </citation>
    <scope>NUCLEOTIDE SEQUENCE [LARGE SCALE GENOMIC DNA]</scope>
</reference>
<name>A0A2M7BDK2_9BACT</name>
<dbReference type="CDD" id="cd01651">
    <property type="entry name" value="RT_G2_intron"/>
    <property type="match status" value="1"/>
</dbReference>
<feature type="domain" description="Reverse transcriptase" evidence="1">
    <location>
        <begin position="1"/>
        <end position="274"/>
    </location>
</feature>
<evidence type="ECO:0000259" key="1">
    <source>
        <dbReference type="PROSITE" id="PS50878"/>
    </source>
</evidence>
<organism evidence="2 3">
    <name type="scientific">Candidatus Shapirobacteria bacterium CG03_land_8_20_14_0_80_39_12</name>
    <dbReference type="NCBI Taxonomy" id="1974879"/>
    <lineage>
        <taxon>Bacteria</taxon>
        <taxon>Candidatus Shapironibacteriota</taxon>
    </lineage>
</organism>
<dbReference type="Pfam" id="PF00078">
    <property type="entry name" value="RVT_1"/>
    <property type="match status" value="1"/>
</dbReference>
<protein>
    <recommendedName>
        <fullName evidence="1">Reverse transcriptase domain-containing protein</fullName>
    </recommendedName>
</protein>
<gene>
    <name evidence="2" type="ORF">COS54_01460</name>
</gene>
<dbReference type="SUPFAM" id="SSF56672">
    <property type="entry name" value="DNA/RNA polymerases"/>
    <property type="match status" value="1"/>
</dbReference>
<proteinExistence type="predicted"/>
<accession>A0A2M7BDK2</accession>
<sequence length="334" mass="40036">MHFEYSELISVENLFQAWSAFRKGKAKRIDVQEFERNLEDNLFTLYQKLKNKTYRHGSYKSFYIHDPKQRHIHKANVTDRVVHHLLYTFLYKLFDDTFIYDSYSCRLKKGTHRGLERLEVYTRKVSQNYSVDCWALKGDIKKFFASVDHRVLLLLLEGKIQDEDIIWLLRQGIDSFHSERGESKGIPLGNLTSQIFANVYMNELDQFIKHELKVKYYLRYADDFLLLSTDRKKLESFILPISIFLQKELKLELHPNKIVFRKLDWGIDFLGYVVLPHYRLPRPKTKRRIFKKLKEKVNSINFDQSLQSYLGYLSHANSYKLIRKLETYFPVPLK</sequence>
<evidence type="ECO:0000313" key="2">
    <source>
        <dbReference type="EMBL" id="PIV01192.1"/>
    </source>
</evidence>
<evidence type="ECO:0000313" key="3">
    <source>
        <dbReference type="Proteomes" id="UP000229631"/>
    </source>
</evidence>
<dbReference type="InterPro" id="IPR043502">
    <property type="entry name" value="DNA/RNA_pol_sf"/>
</dbReference>
<dbReference type="AlphaFoldDB" id="A0A2M7BDK2"/>
<dbReference type="InterPro" id="IPR051083">
    <property type="entry name" value="GrpII_Intron_Splice-Mob/Def"/>
</dbReference>
<dbReference type="Proteomes" id="UP000229631">
    <property type="component" value="Unassembled WGS sequence"/>
</dbReference>